<dbReference type="EMBL" id="AP022584">
    <property type="protein sequence ID" value="BBY09620.1"/>
    <property type="molecule type" value="Genomic_DNA"/>
</dbReference>
<dbReference type="PANTHER" id="PTHR33371:SF18">
    <property type="entry name" value="MCE-FAMILY PROTEIN MCE3C"/>
    <property type="match status" value="1"/>
</dbReference>
<evidence type="ECO:0000259" key="3">
    <source>
        <dbReference type="Pfam" id="PF11887"/>
    </source>
</evidence>
<gene>
    <name evidence="4" type="ORF">MMARJ_03600</name>
</gene>
<keyword evidence="1" id="KW-0812">Transmembrane</keyword>
<accession>A0ABM7J728</accession>
<protein>
    <submittedName>
        <fullName evidence="4">Mammalian cell entry protein</fullName>
    </submittedName>
</protein>
<feature type="domain" description="Mammalian cell entry C-terminal" evidence="3">
    <location>
        <begin position="125"/>
        <end position="299"/>
    </location>
</feature>
<evidence type="ECO:0000256" key="1">
    <source>
        <dbReference type="SAM" id="Phobius"/>
    </source>
</evidence>
<keyword evidence="1" id="KW-0472">Membrane</keyword>
<feature type="transmembrane region" description="Helical" evidence="1">
    <location>
        <begin position="12"/>
        <end position="34"/>
    </location>
</feature>
<keyword evidence="1" id="KW-1133">Transmembrane helix</keyword>
<evidence type="ECO:0000313" key="5">
    <source>
        <dbReference type="Proteomes" id="UP000466831"/>
    </source>
</evidence>
<dbReference type="Proteomes" id="UP000466831">
    <property type="component" value="Chromosome"/>
</dbReference>
<dbReference type="PANTHER" id="PTHR33371">
    <property type="entry name" value="INTERMEMBRANE PHOSPHOLIPID TRANSPORT SYSTEM BINDING PROTEIN MLAD-RELATED"/>
    <property type="match status" value="1"/>
</dbReference>
<feature type="domain" description="Mce/MlaD" evidence="2">
    <location>
        <begin position="44"/>
        <end position="118"/>
    </location>
</feature>
<dbReference type="InterPro" id="IPR024516">
    <property type="entry name" value="Mce_C"/>
</dbReference>
<dbReference type="Pfam" id="PF11887">
    <property type="entry name" value="Mce4_CUP1"/>
    <property type="match status" value="1"/>
</dbReference>
<name>A0ABM7J728_9MYCO</name>
<dbReference type="Pfam" id="PF02470">
    <property type="entry name" value="MlaD"/>
    <property type="match status" value="1"/>
</dbReference>
<dbReference type="InterPro" id="IPR003399">
    <property type="entry name" value="Mce/MlaD"/>
</dbReference>
<dbReference type="NCBIfam" id="TIGR00996">
    <property type="entry name" value="Mtu_fam_mce"/>
    <property type="match status" value="1"/>
</dbReference>
<sequence>MRGALMLKYRGANLIRSGFIGTVLILLVVSVGLAPDRLVSWATTVRYQALFSEAGGLEPGNKVLVSGVNVGTVSAVSLDDDGAAMVNFRVNGTVRLGPLTTAHIRTGSLLGARVLTLESAGTGLLRPSDVIPLARTSSPYSLTEAVSEATTNLAATSTETLNQSLDALSATIDQIAPQLGPTFDGLTRLSRAINSRGETLDALLKSANDVTGILSEHSQGVNALILDGNVLLETLVRRRDAISQLLANVSAVAKEMTGLVADNESKLEPTLDRLNSVAAMLEKNRDNLSKALPGLKKFEITSGESVSNGFYYNAFVPNLAIPELIQPFFDYYWGFRRNDPNMPRALFPWPHNAIPGGSR</sequence>
<dbReference type="InterPro" id="IPR005693">
    <property type="entry name" value="Mce"/>
</dbReference>
<organism evidence="4 5">
    <name type="scientific">Mycobacterium marseillense</name>
    <dbReference type="NCBI Taxonomy" id="701042"/>
    <lineage>
        <taxon>Bacteria</taxon>
        <taxon>Bacillati</taxon>
        <taxon>Actinomycetota</taxon>
        <taxon>Actinomycetes</taxon>
        <taxon>Mycobacteriales</taxon>
        <taxon>Mycobacteriaceae</taxon>
        <taxon>Mycobacterium</taxon>
        <taxon>Mycobacterium avium complex (MAC)</taxon>
    </lineage>
</organism>
<proteinExistence type="predicted"/>
<evidence type="ECO:0000313" key="4">
    <source>
        <dbReference type="EMBL" id="BBY09620.1"/>
    </source>
</evidence>
<dbReference type="InterPro" id="IPR052336">
    <property type="entry name" value="MlaD_Phospholipid_Transporter"/>
</dbReference>
<evidence type="ECO:0000259" key="2">
    <source>
        <dbReference type="Pfam" id="PF02470"/>
    </source>
</evidence>
<dbReference type="PRINTS" id="PR01782">
    <property type="entry name" value="MCEVIRFACTOR"/>
</dbReference>
<keyword evidence="5" id="KW-1185">Reference proteome</keyword>
<reference evidence="4 5" key="1">
    <citation type="journal article" date="2019" name="Emerg. Microbes Infect.">
        <title>Comprehensive subspecies identification of 175 nontuberculous mycobacteria species based on 7547 genomic profiles.</title>
        <authorList>
            <person name="Matsumoto Y."/>
            <person name="Kinjo T."/>
            <person name="Motooka D."/>
            <person name="Nabeya D."/>
            <person name="Jung N."/>
            <person name="Uechi K."/>
            <person name="Horii T."/>
            <person name="Iida T."/>
            <person name="Fujita J."/>
            <person name="Nakamura S."/>
        </authorList>
    </citation>
    <scope>NUCLEOTIDE SEQUENCE [LARGE SCALE GENOMIC DNA]</scope>
    <source>
        <strain evidence="4 5">JCM 17324</strain>
    </source>
</reference>